<dbReference type="Gene3D" id="3.40.50.2000">
    <property type="entry name" value="Glycogen Phosphorylase B"/>
    <property type="match status" value="1"/>
</dbReference>
<name>A0A931H308_9BURK</name>
<comment type="caution">
    <text evidence="1">The sequence shown here is derived from an EMBL/GenBank/DDBJ whole genome shotgun (WGS) entry which is preliminary data.</text>
</comment>
<organism evidence="1 2">
    <name type="scientific">Caenimonas aquaedulcis</name>
    <dbReference type="NCBI Taxonomy" id="2793270"/>
    <lineage>
        <taxon>Bacteria</taxon>
        <taxon>Pseudomonadati</taxon>
        <taxon>Pseudomonadota</taxon>
        <taxon>Betaproteobacteria</taxon>
        <taxon>Burkholderiales</taxon>
        <taxon>Comamonadaceae</taxon>
        <taxon>Caenimonas</taxon>
    </lineage>
</organism>
<dbReference type="PANTHER" id="PTHR12526:SF630">
    <property type="entry name" value="GLYCOSYLTRANSFERASE"/>
    <property type="match status" value="1"/>
</dbReference>
<protein>
    <submittedName>
        <fullName evidence="1">Glycosyltransferase</fullName>
    </submittedName>
</protein>
<dbReference type="Proteomes" id="UP000651050">
    <property type="component" value="Unassembled WGS sequence"/>
</dbReference>
<proteinExistence type="predicted"/>
<dbReference type="EMBL" id="JADWYS010000001">
    <property type="protein sequence ID" value="MBG9387626.1"/>
    <property type="molecule type" value="Genomic_DNA"/>
</dbReference>
<dbReference type="PANTHER" id="PTHR12526">
    <property type="entry name" value="GLYCOSYLTRANSFERASE"/>
    <property type="match status" value="1"/>
</dbReference>
<evidence type="ECO:0000313" key="1">
    <source>
        <dbReference type="EMBL" id="MBG9387626.1"/>
    </source>
</evidence>
<gene>
    <name evidence="1" type="ORF">I5803_06325</name>
</gene>
<dbReference type="RefSeq" id="WP_196985535.1">
    <property type="nucleotide sequence ID" value="NZ_JADWYS010000001.1"/>
</dbReference>
<sequence length="398" mass="44110">MNTLIVFSHLRWNFVYQRPQHLLSRLAMRWPVIFIEEPVPGADSDRIEFIAAAEGVEVWRPHVRGTEQGMHPAHKAVLQKLIGQAIQSRKVRDYWIWFYTPMAMPIAEKLEPGGVIHDCMDELSLFRGAPPELLEQETALFRAADVVFTGGRSLYNAKRDRHANVHCFPSSVDALHFRAGVQDHPLQAALPHPRIGYCGVIDERIDIELIAGIARARPHWELVMVGPTAKIDPASLPQLPNIHWLGQQSYQDLPAFINGWDVCLLPFAINDATRFISPTKTLEYMACGKPSVSTAIRDVVEPYGHVVPIRSDAAGFVEACDAILARSPQERRDHDEAIARIIARTSWDATAQAIAELIVEAEATREASDLASPDIAAELRRAAGSMRARPAAAGVAAS</sequence>
<dbReference type="AlphaFoldDB" id="A0A931H308"/>
<reference evidence="1" key="1">
    <citation type="submission" date="2020-11" db="EMBL/GenBank/DDBJ databases">
        <title>Bacterial whole genome sequence for Caenimonas sp. DR4.4.</title>
        <authorList>
            <person name="Le V."/>
            <person name="Ko S.-R."/>
            <person name="Ahn C.-Y."/>
            <person name="Oh H.-M."/>
        </authorList>
    </citation>
    <scope>NUCLEOTIDE SEQUENCE</scope>
    <source>
        <strain evidence="1">DR4.4</strain>
    </source>
</reference>
<evidence type="ECO:0000313" key="2">
    <source>
        <dbReference type="Proteomes" id="UP000651050"/>
    </source>
</evidence>
<keyword evidence="2" id="KW-1185">Reference proteome</keyword>
<accession>A0A931H308</accession>
<dbReference type="SUPFAM" id="SSF53756">
    <property type="entry name" value="UDP-Glycosyltransferase/glycogen phosphorylase"/>
    <property type="match status" value="1"/>
</dbReference>
<dbReference type="Pfam" id="PF13692">
    <property type="entry name" value="Glyco_trans_1_4"/>
    <property type="match status" value="1"/>
</dbReference>